<feature type="region of interest" description="Disordered" evidence="1">
    <location>
        <begin position="366"/>
        <end position="388"/>
    </location>
</feature>
<gene>
    <name evidence="2" type="ORF">VSDG_03277</name>
</gene>
<comment type="caution">
    <text evidence="2">The sequence shown here is derived from an EMBL/GenBank/DDBJ whole genome shotgun (WGS) entry which is preliminary data.</text>
</comment>
<dbReference type="OrthoDB" id="3257981at2759"/>
<name>A0A423WB83_CYTCH</name>
<accession>A0A423WB83</accession>
<evidence type="ECO:0000313" key="3">
    <source>
        <dbReference type="Proteomes" id="UP000284375"/>
    </source>
</evidence>
<dbReference type="AlphaFoldDB" id="A0A423WB83"/>
<organism evidence="2 3">
    <name type="scientific">Cytospora chrysosperma</name>
    <name type="common">Cytospora canker fungus</name>
    <name type="synonym">Sphaeria chrysosperma</name>
    <dbReference type="NCBI Taxonomy" id="252740"/>
    <lineage>
        <taxon>Eukaryota</taxon>
        <taxon>Fungi</taxon>
        <taxon>Dikarya</taxon>
        <taxon>Ascomycota</taxon>
        <taxon>Pezizomycotina</taxon>
        <taxon>Sordariomycetes</taxon>
        <taxon>Sordariomycetidae</taxon>
        <taxon>Diaporthales</taxon>
        <taxon>Cytosporaceae</taxon>
        <taxon>Cytospora</taxon>
    </lineage>
</organism>
<evidence type="ECO:0008006" key="4">
    <source>
        <dbReference type="Google" id="ProtNLM"/>
    </source>
</evidence>
<evidence type="ECO:0000256" key="1">
    <source>
        <dbReference type="SAM" id="MobiDB-lite"/>
    </source>
</evidence>
<sequence length="583" mass="64024">MLSWHDRPRPLAFRQVMEGRPVAAQGSRLFLMPAEIHDDIFGYLDDDKDDLAALALVNSDCRQIARSYQFRAVTFNGSLQCDKGILALLQREAIERRQDRGDYGRTRKPSLGVCIRRVTAGEGGLNKWMNANRPGRQATPAEHRRWWSRLPLVIGYLNRVYRPAVLSVVASLPHLDAARTLRSSRAGGLVLDEHLLNSLTGSTLRTLELRVTMAPRCPQVVHGVSWPLEALDLRLEWDHHEHYTPGRRGLDASAYCDSILRLCCAALERLRICLPPPPPTSPGISPDRPAFFFLQFPRLRRLDVLDAGNLHPLSLRSLLTTSRRLEALSVDCTLWHVQRFLGANVGPDTMPALEVLITRYQAGGQRQPPVPVPVPPHHGRGAAAAAAGRRKVTRLPGGVLERLVAVASRCPGLRRLSMTFEDAYIPGAQLEALAGLGGQGSGGDPGGGGLQLLEELHLGAGPEGAPRAPRWLVDHGEVRRALSGAWARGLKRLVLTGDAYKRGDGGGGAAPRYCKHDDGGVSAEHRRLMRAEALEYARALPRLELVYIGIMSFMVIRDEGDGGDGEAWVLGEEDDGFDPVEDW</sequence>
<dbReference type="EMBL" id="LJZO01000008">
    <property type="protein sequence ID" value="ROW00611.1"/>
    <property type="molecule type" value="Genomic_DNA"/>
</dbReference>
<proteinExistence type="predicted"/>
<keyword evidence="3" id="KW-1185">Reference proteome</keyword>
<reference evidence="2 3" key="1">
    <citation type="submission" date="2015-09" db="EMBL/GenBank/DDBJ databases">
        <title>Host preference determinants of Valsa canker pathogens revealed by comparative genomics.</title>
        <authorList>
            <person name="Yin Z."/>
            <person name="Huang L."/>
        </authorList>
    </citation>
    <scope>NUCLEOTIDE SEQUENCE [LARGE SCALE GENOMIC DNA]</scope>
    <source>
        <strain evidence="2 3">YSFL</strain>
    </source>
</reference>
<evidence type="ECO:0000313" key="2">
    <source>
        <dbReference type="EMBL" id="ROW00611.1"/>
    </source>
</evidence>
<dbReference type="Proteomes" id="UP000284375">
    <property type="component" value="Unassembled WGS sequence"/>
</dbReference>
<protein>
    <recommendedName>
        <fullName evidence="4">F-box domain-containing protein</fullName>
    </recommendedName>
</protein>